<keyword evidence="3" id="KW-0862">Zinc</keyword>
<dbReference type="Proteomes" id="UP000054843">
    <property type="component" value="Unassembled WGS sequence"/>
</dbReference>
<dbReference type="InterPro" id="IPR005312">
    <property type="entry name" value="DUF1759"/>
</dbReference>
<feature type="compositionally biased region" description="Basic and acidic residues" evidence="5">
    <location>
        <begin position="213"/>
        <end position="227"/>
    </location>
</feature>
<keyword evidence="2 4" id="KW-0863">Zinc-finger</keyword>
<dbReference type="STRING" id="268474.A0A0V1N3C4"/>
<feature type="region of interest" description="Disordered" evidence="5">
    <location>
        <begin position="213"/>
        <end position="233"/>
    </location>
</feature>
<evidence type="ECO:0000256" key="4">
    <source>
        <dbReference type="PROSITE-ProRule" id="PRU00047"/>
    </source>
</evidence>
<proteinExistence type="predicted"/>
<dbReference type="InterPro" id="IPR001878">
    <property type="entry name" value="Znf_CCHC"/>
</dbReference>
<dbReference type="Pfam" id="PF03564">
    <property type="entry name" value="DUF1759"/>
    <property type="match status" value="1"/>
</dbReference>
<feature type="domain" description="CCHC-type" evidence="6">
    <location>
        <begin position="291"/>
        <end position="306"/>
    </location>
</feature>
<evidence type="ECO:0000256" key="1">
    <source>
        <dbReference type="ARBA" id="ARBA00022723"/>
    </source>
</evidence>
<dbReference type="Pfam" id="PF04500">
    <property type="entry name" value="FLYWCH"/>
    <property type="match status" value="1"/>
</dbReference>
<dbReference type="SMART" id="SM00343">
    <property type="entry name" value="ZnF_C2HC"/>
    <property type="match status" value="1"/>
</dbReference>
<evidence type="ECO:0000256" key="2">
    <source>
        <dbReference type="ARBA" id="ARBA00022771"/>
    </source>
</evidence>
<evidence type="ECO:0000256" key="5">
    <source>
        <dbReference type="SAM" id="MobiDB-lite"/>
    </source>
</evidence>
<dbReference type="GO" id="GO:0019899">
    <property type="term" value="F:enzyme binding"/>
    <property type="evidence" value="ECO:0007669"/>
    <property type="project" value="UniProtKB-ARBA"/>
</dbReference>
<accession>A0A0V1N3C4</accession>
<dbReference type="EMBL" id="JYDO01000012">
    <property type="protein sequence ID" value="KRZ78550.1"/>
    <property type="molecule type" value="Genomic_DNA"/>
</dbReference>
<dbReference type="Gene3D" id="2.20.25.240">
    <property type="match status" value="1"/>
</dbReference>
<dbReference type="PANTHER" id="PTHR47331">
    <property type="entry name" value="PHD-TYPE DOMAIN-CONTAINING PROTEIN"/>
    <property type="match status" value="1"/>
</dbReference>
<protein>
    <recommendedName>
        <fullName evidence="6">CCHC-type domain-containing protein</fullName>
    </recommendedName>
</protein>
<comment type="caution">
    <text evidence="7">The sequence shown here is derived from an EMBL/GenBank/DDBJ whole genome shotgun (WGS) entry which is preliminary data.</text>
</comment>
<dbReference type="InterPro" id="IPR036875">
    <property type="entry name" value="Znf_CCHC_sf"/>
</dbReference>
<gene>
    <name evidence="7" type="ORF">T10_5792</name>
</gene>
<sequence>MASAAKVRSKKLAANKDRLNRLLAELEELCVGSADVYEIEEQISMTEEIYRASDALQAELELDLEGEERKVLEFPTFWAQFEASIHNRSDLDAATKFTYLISSTVGMARSSIEGIPLTEANYPQAVGILKARFGRPRLVVREHLAALWKAPVCCEMSMRGIQSLVYEVTKHLRCLAALDKDPFAGPLPLNEDNLQKFLEFAQWQANLLAKPMEEDNEKQVGETEHRTSLKKLSRSTWKSGGRVTSSAAALAVAATGSCPFCEGEHKGADCQKCIKANLPSRMAMVRAKGVCFKCLEIGHQVRDCRESRPCAVDGCGRAHHKLLHSSTPRESARSTESSSVQRGMLAKGNGKGACLQIVRSRAYGPDGTHVAVNCLLDTGAQVSSQIEYLKISLETFRIATYCFPELSELLSVLFIIFAMADIPVLCLVPNCNGSMALVFEGRSYKLKYTGKQKKCWRCSKDKKGCKGAVWTDLEVTAVINRKDHVETCQVDEHLAYKMEKKALLKKRSADEMKPIPAIYDEEASAASAEPSTSGHFPVGIIGSTEKRVKVNGLYEVLQLLIAEQGVMDTLIQQVPSINATVGDLRRTNSVYAEKQQRIAQYTGEYTDGRRTLEL</sequence>
<evidence type="ECO:0000313" key="8">
    <source>
        <dbReference type="Proteomes" id="UP000054843"/>
    </source>
</evidence>
<dbReference type="GO" id="GO:0003676">
    <property type="term" value="F:nucleic acid binding"/>
    <property type="evidence" value="ECO:0007669"/>
    <property type="project" value="InterPro"/>
</dbReference>
<evidence type="ECO:0000313" key="7">
    <source>
        <dbReference type="EMBL" id="KRZ78550.1"/>
    </source>
</evidence>
<dbReference type="InterPro" id="IPR007588">
    <property type="entry name" value="Znf_FLYWCH"/>
</dbReference>
<dbReference type="PROSITE" id="PS50158">
    <property type="entry name" value="ZF_CCHC"/>
    <property type="match status" value="1"/>
</dbReference>
<keyword evidence="8" id="KW-1185">Reference proteome</keyword>
<reference evidence="7 8" key="1">
    <citation type="submission" date="2015-01" db="EMBL/GenBank/DDBJ databases">
        <title>Evolution of Trichinella species and genotypes.</title>
        <authorList>
            <person name="Korhonen P.K."/>
            <person name="Edoardo P."/>
            <person name="Giuseppe L.R."/>
            <person name="Gasser R.B."/>
        </authorList>
    </citation>
    <scope>NUCLEOTIDE SEQUENCE [LARGE SCALE GENOMIC DNA]</scope>
    <source>
        <strain evidence="7">ISS1980</strain>
    </source>
</reference>
<dbReference type="GO" id="GO:0008270">
    <property type="term" value="F:zinc ion binding"/>
    <property type="evidence" value="ECO:0007669"/>
    <property type="project" value="UniProtKB-KW"/>
</dbReference>
<organism evidence="7 8">
    <name type="scientific">Trichinella papuae</name>
    <dbReference type="NCBI Taxonomy" id="268474"/>
    <lineage>
        <taxon>Eukaryota</taxon>
        <taxon>Metazoa</taxon>
        <taxon>Ecdysozoa</taxon>
        <taxon>Nematoda</taxon>
        <taxon>Enoplea</taxon>
        <taxon>Dorylaimia</taxon>
        <taxon>Trichinellida</taxon>
        <taxon>Trichinellidae</taxon>
        <taxon>Trichinella</taxon>
    </lineage>
</organism>
<dbReference type="AlphaFoldDB" id="A0A0V1N3C4"/>
<evidence type="ECO:0000259" key="6">
    <source>
        <dbReference type="PROSITE" id="PS50158"/>
    </source>
</evidence>
<dbReference type="SUPFAM" id="SSF57756">
    <property type="entry name" value="Retrovirus zinc finger-like domains"/>
    <property type="match status" value="1"/>
</dbReference>
<evidence type="ECO:0000256" key="3">
    <source>
        <dbReference type="ARBA" id="ARBA00022833"/>
    </source>
</evidence>
<name>A0A0V1N3C4_9BILA</name>
<keyword evidence="1" id="KW-0479">Metal-binding</keyword>
<dbReference type="PANTHER" id="PTHR47331:SF1">
    <property type="entry name" value="GAG-LIKE PROTEIN"/>
    <property type="match status" value="1"/>
</dbReference>